<evidence type="ECO:0000313" key="3">
    <source>
        <dbReference type="Proteomes" id="UP000808349"/>
    </source>
</evidence>
<feature type="domain" description="TIR" evidence="1">
    <location>
        <begin position="7"/>
        <end position="174"/>
    </location>
</feature>
<dbReference type="EMBL" id="JADKFW010000001">
    <property type="protein sequence ID" value="MBK9715931.1"/>
    <property type="molecule type" value="Genomic_DNA"/>
</dbReference>
<name>A0A9D7XCW2_9BACT</name>
<dbReference type="Proteomes" id="UP000808349">
    <property type="component" value="Unassembled WGS sequence"/>
</dbReference>
<organism evidence="2 3">
    <name type="scientific">Candidatus Defluviibacterium haderslevense</name>
    <dbReference type="NCBI Taxonomy" id="2981993"/>
    <lineage>
        <taxon>Bacteria</taxon>
        <taxon>Pseudomonadati</taxon>
        <taxon>Bacteroidota</taxon>
        <taxon>Saprospiria</taxon>
        <taxon>Saprospirales</taxon>
        <taxon>Saprospiraceae</taxon>
        <taxon>Candidatus Defluviibacterium</taxon>
    </lineage>
</organism>
<dbReference type="InterPro" id="IPR035897">
    <property type="entry name" value="Toll_tir_struct_dom_sf"/>
</dbReference>
<evidence type="ECO:0000313" key="2">
    <source>
        <dbReference type="EMBL" id="MBK9715931.1"/>
    </source>
</evidence>
<dbReference type="AlphaFoldDB" id="A0A9D7XCW2"/>
<evidence type="ECO:0000259" key="1">
    <source>
        <dbReference type="PROSITE" id="PS50104"/>
    </source>
</evidence>
<dbReference type="SUPFAM" id="SSF52200">
    <property type="entry name" value="Toll/Interleukin receptor TIR domain"/>
    <property type="match status" value="1"/>
</dbReference>
<dbReference type="GO" id="GO:0007165">
    <property type="term" value="P:signal transduction"/>
    <property type="evidence" value="ECO:0007669"/>
    <property type="project" value="InterPro"/>
</dbReference>
<accession>A0A9D7XCW2</accession>
<sequence length="505" mass="57988">MALIPGYEFDIFISYAHIDNAKFPGQTDGWIELFYKNLDLMLAKRFGRMDKIKFWWDNKKLDGSVIFNQSIESSIHKSAIMICLYSPGYVASGYCKQEIDTFYRKAQSDKIGLKVGDRTRILNVLLNNIPYNEWTPELKGTTGFPFYNAQDAMDFGETVDAATPEFRIQMQKLRDAVWNILNEFQKEQTSVSDVPVTKVGENKEAFTIYLGEVADSLRTPRKRVMTELEKKGYQIVTGIPPPEEATLHEKATNDALKKADLTVHLLDEYPGREIIGTSDICYPQKQVELALQLGKPQMVWVPSETKFDNIEDDKYKIFLQNLETSKTPSIDFEFVRGSKSSLAQQILDYAEQLKEQNTVNITSNGKLSVLLDTHFKDHFYALGLRKTLIENQISPFIIPQEDDPRENINLLRDRISQVRKLVFIYGRVSEEWLLARISAALQLIITNKYNIEDFIIYMVPPHKEYGSISLNQRIVNMNVIDSSNNEIAEKSTLDKFIMYLKTGSV</sequence>
<dbReference type="PROSITE" id="PS50104">
    <property type="entry name" value="TIR"/>
    <property type="match status" value="1"/>
</dbReference>
<keyword evidence="2" id="KW-0675">Receptor</keyword>
<gene>
    <name evidence="2" type="ORF">IPO85_00055</name>
</gene>
<reference evidence="2 3" key="1">
    <citation type="submission" date="2020-10" db="EMBL/GenBank/DDBJ databases">
        <title>Connecting structure to function with the recovery of over 1000 high-quality activated sludge metagenome-assembled genomes encoding full-length rRNA genes using long-read sequencing.</title>
        <authorList>
            <person name="Singleton C.M."/>
            <person name="Petriglieri F."/>
            <person name="Kristensen J.M."/>
            <person name="Kirkegaard R.H."/>
            <person name="Michaelsen T.Y."/>
            <person name="Andersen M.H."/>
            <person name="Karst S.M."/>
            <person name="Dueholm M.S."/>
            <person name="Nielsen P.H."/>
            <person name="Albertsen M."/>
        </authorList>
    </citation>
    <scope>NUCLEOTIDE SEQUENCE [LARGE SCALE GENOMIC DNA]</scope>
    <source>
        <strain evidence="2">Ribe_18-Q3-R11-54_BAT3C.373</strain>
    </source>
</reference>
<protein>
    <submittedName>
        <fullName evidence="2">Toll/interleukin-1 receptor domain-containing protein</fullName>
    </submittedName>
</protein>
<proteinExistence type="predicted"/>
<comment type="caution">
    <text evidence="2">The sequence shown here is derived from an EMBL/GenBank/DDBJ whole genome shotgun (WGS) entry which is preliminary data.</text>
</comment>
<dbReference type="Gene3D" id="3.40.50.10140">
    <property type="entry name" value="Toll/interleukin-1 receptor homology (TIR) domain"/>
    <property type="match status" value="1"/>
</dbReference>
<dbReference type="Pfam" id="PF13676">
    <property type="entry name" value="TIR_2"/>
    <property type="match status" value="1"/>
</dbReference>
<dbReference type="InterPro" id="IPR000157">
    <property type="entry name" value="TIR_dom"/>
</dbReference>